<dbReference type="SUPFAM" id="SSF56112">
    <property type="entry name" value="Protein kinase-like (PK-like)"/>
    <property type="match status" value="1"/>
</dbReference>
<keyword evidence="2" id="KW-1185">Reference proteome</keyword>
<dbReference type="Gene3D" id="1.10.510.10">
    <property type="entry name" value="Transferase(Phosphotransferase) domain 1"/>
    <property type="match status" value="1"/>
</dbReference>
<evidence type="ECO:0000313" key="1">
    <source>
        <dbReference type="EMBL" id="KAK8885328.1"/>
    </source>
</evidence>
<gene>
    <name evidence="1" type="ORF">M9Y10_040774</name>
</gene>
<accession>A0ABR2K374</accession>
<dbReference type="Proteomes" id="UP001470230">
    <property type="component" value="Unassembled WGS sequence"/>
</dbReference>
<name>A0ABR2K374_9EUKA</name>
<comment type="caution">
    <text evidence="1">The sequence shown here is derived from an EMBL/GenBank/DDBJ whole genome shotgun (WGS) entry which is preliminary data.</text>
</comment>
<evidence type="ECO:0000313" key="2">
    <source>
        <dbReference type="Proteomes" id="UP001470230"/>
    </source>
</evidence>
<protein>
    <recommendedName>
        <fullName evidence="3">Protein kinase domain-containing protein</fullName>
    </recommendedName>
</protein>
<reference evidence="1 2" key="1">
    <citation type="submission" date="2024-04" db="EMBL/GenBank/DDBJ databases">
        <title>Tritrichomonas musculus Genome.</title>
        <authorList>
            <person name="Alves-Ferreira E."/>
            <person name="Grigg M."/>
            <person name="Lorenzi H."/>
            <person name="Galac M."/>
        </authorList>
    </citation>
    <scope>NUCLEOTIDE SEQUENCE [LARGE SCALE GENOMIC DNA]</scope>
    <source>
        <strain evidence="1 2">EAF2021</strain>
    </source>
</reference>
<proteinExistence type="predicted"/>
<organism evidence="1 2">
    <name type="scientific">Tritrichomonas musculus</name>
    <dbReference type="NCBI Taxonomy" id="1915356"/>
    <lineage>
        <taxon>Eukaryota</taxon>
        <taxon>Metamonada</taxon>
        <taxon>Parabasalia</taxon>
        <taxon>Tritrichomonadida</taxon>
        <taxon>Tritrichomonadidae</taxon>
        <taxon>Tritrichomonas</taxon>
    </lineage>
</organism>
<dbReference type="InterPro" id="IPR011009">
    <property type="entry name" value="Kinase-like_dom_sf"/>
</dbReference>
<dbReference type="EMBL" id="JAPFFF010000007">
    <property type="protein sequence ID" value="KAK8885328.1"/>
    <property type="molecule type" value="Genomic_DNA"/>
</dbReference>
<sequence length="263" mass="29571">MNEGDFVQLQDTKVTINLEKLASVGFVPPSFHPLTDLSISSLIYHGNMSSLFQGKFSNTPVIIETCTRIPFRLVCRELALLNELKINNIIQVSAVTRNSSLGIICIAYKSFPFQPWTEVIPTNFLPKLLLSLLNILSQLHAKNVYHGWICRSSIYVSPDFQSLILGSFHAAAKLGEVSPLIPNHPCSPPTSYEEDQRVDDVYSAAIWFLSFFIQNPQQAIEQSKLDSLSIQPEILDLIKQMTEEKPEKRIKSADAVKKLQNIL</sequence>
<evidence type="ECO:0008006" key="3">
    <source>
        <dbReference type="Google" id="ProtNLM"/>
    </source>
</evidence>